<evidence type="ECO:0000259" key="2">
    <source>
        <dbReference type="Pfam" id="PF13193"/>
    </source>
</evidence>
<keyword evidence="4" id="KW-1185">Reference proteome</keyword>
<dbReference type="Pfam" id="PF00501">
    <property type="entry name" value="AMP-binding"/>
    <property type="match status" value="1"/>
</dbReference>
<dbReference type="InterPro" id="IPR000873">
    <property type="entry name" value="AMP-dep_synth/lig_dom"/>
</dbReference>
<dbReference type="PANTHER" id="PTHR45527">
    <property type="entry name" value="NONRIBOSOMAL PEPTIDE SYNTHETASE"/>
    <property type="match status" value="1"/>
</dbReference>
<dbReference type="SUPFAM" id="SSF56801">
    <property type="entry name" value="Acetyl-CoA synthetase-like"/>
    <property type="match status" value="1"/>
</dbReference>
<organism evidence="3 4">
    <name type="scientific">Micromonospora deserti</name>
    <dbReference type="NCBI Taxonomy" id="2070366"/>
    <lineage>
        <taxon>Bacteria</taxon>
        <taxon>Bacillati</taxon>
        <taxon>Actinomycetota</taxon>
        <taxon>Actinomycetes</taxon>
        <taxon>Micromonosporales</taxon>
        <taxon>Micromonosporaceae</taxon>
        <taxon>Micromonospora</taxon>
    </lineage>
</organism>
<name>A0A2W2DZ98_9ACTN</name>
<dbReference type="EMBL" id="POUB01000007">
    <property type="protein sequence ID" value="PZG02567.1"/>
    <property type="molecule type" value="Genomic_DNA"/>
</dbReference>
<dbReference type="InterPro" id="IPR020845">
    <property type="entry name" value="AMP-binding_CS"/>
</dbReference>
<dbReference type="Pfam" id="PF13193">
    <property type="entry name" value="AMP-binding_C"/>
    <property type="match status" value="1"/>
</dbReference>
<dbReference type="Proteomes" id="UP000248749">
    <property type="component" value="Unassembled WGS sequence"/>
</dbReference>
<dbReference type="InterPro" id="IPR045851">
    <property type="entry name" value="AMP-bd_C_sf"/>
</dbReference>
<evidence type="ECO:0000259" key="1">
    <source>
        <dbReference type="Pfam" id="PF00501"/>
    </source>
</evidence>
<comment type="caution">
    <text evidence="3">The sequence shown here is derived from an EMBL/GenBank/DDBJ whole genome shotgun (WGS) entry which is preliminary data.</text>
</comment>
<reference evidence="3 4" key="1">
    <citation type="submission" date="2018-01" db="EMBL/GenBank/DDBJ databases">
        <title>Draft genome sequence of Salinispora sp. 13K206.</title>
        <authorList>
            <person name="Sahin N."/>
            <person name="Saygin H."/>
            <person name="Ay H."/>
        </authorList>
    </citation>
    <scope>NUCLEOTIDE SEQUENCE [LARGE SCALE GENOMIC DNA]</scope>
    <source>
        <strain evidence="3 4">13K206</strain>
    </source>
</reference>
<dbReference type="PANTHER" id="PTHR45527:SF1">
    <property type="entry name" value="FATTY ACID SYNTHASE"/>
    <property type="match status" value="1"/>
</dbReference>
<dbReference type="GO" id="GO:0016874">
    <property type="term" value="F:ligase activity"/>
    <property type="evidence" value="ECO:0007669"/>
    <property type="project" value="UniProtKB-KW"/>
</dbReference>
<dbReference type="InterPro" id="IPR042099">
    <property type="entry name" value="ANL_N_sf"/>
</dbReference>
<dbReference type="AlphaFoldDB" id="A0A2W2DZ98"/>
<protein>
    <submittedName>
        <fullName evidence="3">D-alanine--poly(Phosphoribitol) ligase</fullName>
    </submittedName>
</protein>
<accession>A0A2W2DZ98</accession>
<dbReference type="GO" id="GO:0031177">
    <property type="term" value="F:phosphopantetheine binding"/>
    <property type="evidence" value="ECO:0007669"/>
    <property type="project" value="TreeGrafter"/>
</dbReference>
<dbReference type="OrthoDB" id="3243414at2"/>
<dbReference type="PROSITE" id="PS00455">
    <property type="entry name" value="AMP_BINDING"/>
    <property type="match status" value="1"/>
</dbReference>
<dbReference type="RefSeq" id="WP_111132471.1">
    <property type="nucleotide sequence ID" value="NZ_POUB01000007.1"/>
</dbReference>
<dbReference type="GO" id="GO:0044550">
    <property type="term" value="P:secondary metabolite biosynthetic process"/>
    <property type="evidence" value="ECO:0007669"/>
    <property type="project" value="TreeGrafter"/>
</dbReference>
<feature type="domain" description="AMP-binding enzyme C-terminal" evidence="2">
    <location>
        <begin position="435"/>
        <end position="506"/>
    </location>
</feature>
<keyword evidence="3" id="KW-0436">Ligase</keyword>
<gene>
    <name evidence="3" type="ORF">C1I99_02210</name>
</gene>
<dbReference type="Gene3D" id="3.40.50.12780">
    <property type="entry name" value="N-terminal domain of ligase-like"/>
    <property type="match status" value="1"/>
</dbReference>
<dbReference type="GO" id="GO:0005737">
    <property type="term" value="C:cytoplasm"/>
    <property type="evidence" value="ECO:0007669"/>
    <property type="project" value="TreeGrafter"/>
</dbReference>
<feature type="domain" description="AMP-dependent synthetase/ligase" evidence="1">
    <location>
        <begin position="10"/>
        <end position="369"/>
    </location>
</feature>
<evidence type="ECO:0000313" key="3">
    <source>
        <dbReference type="EMBL" id="PZG02567.1"/>
    </source>
</evidence>
<dbReference type="Gene3D" id="3.30.300.30">
    <property type="match status" value="1"/>
</dbReference>
<proteinExistence type="predicted"/>
<sequence length="521" mass="57187">MQTRTLYDWFRMSARLHPDNVAIEIASDALTYAELRAAAGRLSAAMCQALGRPPRRVGLLTSRSLVGYLAYLASLRLGATVVPLNPANPAARNLAITEEAGLDLTMVDDTSGDGLAEYRSLAGVMVLDLTGEGWRRFLAPGDGSEVPAEVERGPDDFAYIIFTSGTTGRPKGVPATHANVSAFLTTVIERYRFLPQSRVSQTFEMCFDGSILAMFGAWGAGATLCVAQRADVLTPVRFINSKRLTHWLSVPSLISFAKRLRALAPNSMPTLRLSSFGGEPLTMEQVDDWTAAAPNTRVINCYGPTETTVIVTAYVVPADPAERIESSNRSIPIGDIYPHLEYLLLDADLRPGDDGELCIRGAQRFPGYLDRVENVGRFVEFDGERGRLYDGSTPLTPAHWYRTGDRVRREFGELVHQGRIDHQVKVRGNRVELGEIEAALRTHPAVVEAVVVTVTAADGELDLYAVYTGEPLADDDLAGLVRHLPAYMRPRGFHHRSEIPLTEVDKVDRRRLTTELLAARG</sequence>
<dbReference type="InterPro" id="IPR025110">
    <property type="entry name" value="AMP-bd_C"/>
</dbReference>
<evidence type="ECO:0000313" key="4">
    <source>
        <dbReference type="Proteomes" id="UP000248749"/>
    </source>
</evidence>
<dbReference type="GO" id="GO:0043041">
    <property type="term" value="P:amino acid activation for nonribosomal peptide biosynthetic process"/>
    <property type="evidence" value="ECO:0007669"/>
    <property type="project" value="TreeGrafter"/>
</dbReference>